<dbReference type="PANTHER" id="PTHR46268">
    <property type="entry name" value="STRESS RESPONSE PROTEIN NHAX"/>
    <property type="match status" value="1"/>
</dbReference>
<dbReference type="SUPFAM" id="SSF52402">
    <property type="entry name" value="Adenine nucleotide alpha hydrolases-like"/>
    <property type="match status" value="1"/>
</dbReference>
<comment type="similarity">
    <text evidence="1">Belongs to the universal stress protein A family.</text>
</comment>
<name>A0AB37UR09_9CYAN</name>
<feature type="domain" description="UspA" evidence="2">
    <location>
        <begin position="1"/>
        <end position="155"/>
    </location>
</feature>
<reference evidence="3 4" key="1">
    <citation type="journal article" date="2019" name="Genome Biol. Evol.">
        <title>Day and night: Metabolic profiles and evolutionary relationships of six axenic non-marine cyanobacteria.</title>
        <authorList>
            <person name="Will S.E."/>
            <person name="Henke P."/>
            <person name="Boedeker C."/>
            <person name="Huang S."/>
            <person name="Brinkmann H."/>
            <person name="Rohde M."/>
            <person name="Jarek M."/>
            <person name="Friedl T."/>
            <person name="Seufert S."/>
            <person name="Schumacher M."/>
            <person name="Overmann J."/>
            <person name="Neumann-Schaal M."/>
            <person name="Petersen J."/>
        </authorList>
    </citation>
    <scope>NUCLEOTIDE SEQUENCE [LARGE SCALE GENOMIC DNA]</scope>
    <source>
        <strain evidence="3 4">SAG 39.79</strain>
    </source>
</reference>
<evidence type="ECO:0000313" key="4">
    <source>
        <dbReference type="Proteomes" id="UP000282574"/>
    </source>
</evidence>
<dbReference type="AlphaFoldDB" id="A0AB37UR09"/>
<dbReference type="InterPro" id="IPR006015">
    <property type="entry name" value="Universal_stress_UspA"/>
</dbReference>
<protein>
    <submittedName>
        <fullName evidence="3">Universal stress protein</fullName>
    </submittedName>
</protein>
<dbReference type="EMBL" id="RSCK01000005">
    <property type="protein sequence ID" value="RUT13721.1"/>
    <property type="molecule type" value="Genomic_DNA"/>
</dbReference>
<evidence type="ECO:0000259" key="2">
    <source>
        <dbReference type="Pfam" id="PF00582"/>
    </source>
</evidence>
<dbReference type="Gene3D" id="3.40.50.620">
    <property type="entry name" value="HUPs"/>
    <property type="match status" value="1"/>
</dbReference>
<dbReference type="RefSeq" id="WP_015154640.1">
    <property type="nucleotide sequence ID" value="NZ_JAVKZF010000001.1"/>
</dbReference>
<dbReference type="CDD" id="cd00293">
    <property type="entry name" value="USP-like"/>
    <property type="match status" value="1"/>
</dbReference>
<dbReference type="PANTHER" id="PTHR46268:SF8">
    <property type="entry name" value="UNIVERSAL STRESS PROTEIN SLL1388"/>
    <property type="match status" value="1"/>
</dbReference>
<dbReference type="PRINTS" id="PR01438">
    <property type="entry name" value="UNVRSLSTRESS"/>
</dbReference>
<evidence type="ECO:0000256" key="1">
    <source>
        <dbReference type="ARBA" id="ARBA00008791"/>
    </source>
</evidence>
<gene>
    <name evidence="3" type="ORF">DSM107010_09960</name>
</gene>
<dbReference type="Proteomes" id="UP000282574">
    <property type="component" value="Unassembled WGS sequence"/>
</dbReference>
<keyword evidence="4" id="KW-1185">Reference proteome</keyword>
<comment type="caution">
    <text evidence="3">The sequence shown here is derived from an EMBL/GenBank/DDBJ whole genome shotgun (WGS) entry which is preliminary data.</text>
</comment>
<dbReference type="PIRSF" id="PIRSF006276">
    <property type="entry name" value="UspA"/>
    <property type="match status" value="1"/>
</dbReference>
<proteinExistence type="inferred from homology"/>
<accession>A0AB37UR09</accession>
<dbReference type="InterPro" id="IPR006016">
    <property type="entry name" value="UspA"/>
</dbReference>
<organism evidence="3 4">
    <name type="scientific">Chroococcidiopsis cubana SAG 39.79</name>
    <dbReference type="NCBI Taxonomy" id="388085"/>
    <lineage>
        <taxon>Bacteria</taxon>
        <taxon>Bacillati</taxon>
        <taxon>Cyanobacteriota</taxon>
        <taxon>Cyanophyceae</taxon>
        <taxon>Chroococcidiopsidales</taxon>
        <taxon>Chroococcidiopsidaceae</taxon>
        <taxon>Chroococcidiopsis</taxon>
    </lineage>
</organism>
<evidence type="ECO:0000313" key="3">
    <source>
        <dbReference type="EMBL" id="RUT13721.1"/>
    </source>
</evidence>
<dbReference type="Pfam" id="PF00582">
    <property type="entry name" value="Usp"/>
    <property type="match status" value="1"/>
</dbReference>
<sequence length="180" mass="19960">MFQKILVAVDTSKSSKQVFDTALSLAKANNASLMLLHVVSEEELGSPTPILPSLEYYPSVYEKNMELYQQQREAFTKQGLDMLRSRHQEAMAAGLNVEFRQLSGSPGRLICDFALAWKADLIVTGRRGRRGLSEFFMGSVSNYVLHHASCSVLTVQSPAQPAEKLQSAEREVSLGYKSSN</sequence>
<dbReference type="InterPro" id="IPR014729">
    <property type="entry name" value="Rossmann-like_a/b/a_fold"/>
</dbReference>